<dbReference type="Pfam" id="PF26604">
    <property type="entry name" value="CBU_0592"/>
    <property type="match status" value="1"/>
</dbReference>
<gene>
    <name evidence="3" type="ORF">ACFP85_00410</name>
</gene>
<organism evidence="3 4">
    <name type="scientific">Pseudobowmanella zhangzhouensis</name>
    <dbReference type="NCBI Taxonomy" id="1537679"/>
    <lineage>
        <taxon>Bacteria</taxon>
        <taxon>Pseudomonadati</taxon>
        <taxon>Pseudomonadota</taxon>
        <taxon>Gammaproteobacteria</taxon>
        <taxon>Alteromonadales</taxon>
        <taxon>Alteromonadaceae</taxon>
    </lineage>
</organism>
<keyword evidence="1" id="KW-0472">Membrane</keyword>
<comment type="caution">
    <text evidence="3">The sequence shown here is derived from an EMBL/GenBank/DDBJ whole genome shotgun (WGS) entry which is preliminary data.</text>
</comment>
<feature type="transmembrane region" description="Helical" evidence="1">
    <location>
        <begin position="36"/>
        <end position="53"/>
    </location>
</feature>
<accession>A0ABW1XEF3</accession>
<reference evidence="4" key="1">
    <citation type="journal article" date="2019" name="Int. J. Syst. Evol. Microbiol.">
        <title>The Global Catalogue of Microorganisms (GCM) 10K type strain sequencing project: providing services to taxonomists for standard genome sequencing and annotation.</title>
        <authorList>
            <consortium name="The Broad Institute Genomics Platform"/>
            <consortium name="The Broad Institute Genome Sequencing Center for Infectious Disease"/>
            <person name="Wu L."/>
            <person name="Ma J."/>
        </authorList>
    </citation>
    <scope>NUCLEOTIDE SEQUENCE [LARGE SCALE GENOMIC DNA]</scope>
    <source>
        <strain evidence="4">CGMCC 1.16031</strain>
    </source>
</reference>
<keyword evidence="4" id="KW-1185">Reference proteome</keyword>
<evidence type="ECO:0000256" key="1">
    <source>
        <dbReference type="SAM" id="Phobius"/>
    </source>
</evidence>
<evidence type="ECO:0000259" key="2">
    <source>
        <dbReference type="Pfam" id="PF26604"/>
    </source>
</evidence>
<dbReference type="InterPro" id="IPR058058">
    <property type="entry name" value="CBU_0592-like"/>
</dbReference>
<dbReference type="RefSeq" id="WP_131259491.1">
    <property type="nucleotide sequence ID" value="NZ_JBHSUS010000001.1"/>
</dbReference>
<feature type="transmembrane region" description="Helical" evidence="1">
    <location>
        <begin position="59"/>
        <end position="79"/>
    </location>
</feature>
<proteinExistence type="predicted"/>
<keyword evidence="1" id="KW-1133">Transmembrane helix</keyword>
<dbReference type="NCBIfam" id="NF047864">
    <property type="entry name" value="CBU_0592_membra"/>
    <property type="match status" value="1"/>
</dbReference>
<evidence type="ECO:0000313" key="3">
    <source>
        <dbReference type="EMBL" id="MFC6438622.1"/>
    </source>
</evidence>
<name>A0ABW1XEF3_9ALTE</name>
<sequence length="86" mass="9771">MHFAWHDLVGNIGVGLIVLSYFLIQAGKMDSKKLPYSLTNLTGAILLLISLYYNFNLASVVIECFWIAISLYGIVRYVIERRQTNS</sequence>
<protein>
    <recommendedName>
        <fullName evidence="2">CBU-0592-like domain-containing protein</fullName>
    </recommendedName>
</protein>
<evidence type="ECO:0000313" key="4">
    <source>
        <dbReference type="Proteomes" id="UP001596364"/>
    </source>
</evidence>
<feature type="transmembrane region" description="Helical" evidence="1">
    <location>
        <begin position="6"/>
        <end position="24"/>
    </location>
</feature>
<keyword evidence="1" id="KW-0812">Transmembrane</keyword>
<feature type="domain" description="CBU-0592-like" evidence="2">
    <location>
        <begin position="6"/>
        <end position="81"/>
    </location>
</feature>
<dbReference type="EMBL" id="JBHSUS010000001">
    <property type="protein sequence ID" value="MFC6438622.1"/>
    <property type="molecule type" value="Genomic_DNA"/>
</dbReference>
<dbReference type="Proteomes" id="UP001596364">
    <property type="component" value="Unassembled WGS sequence"/>
</dbReference>